<accession>A0A1V4J4H5</accession>
<dbReference type="EMBL" id="LSYS01009367">
    <property type="protein sequence ID" value="OPJ66885.1"/>
    <property type="molecule type" value="Genomic_DNA"/>
</dbReference>
<evidence type="ECO:0000313" key="1">
    <source>
        <dbReference type="EMBL" id="OPJ66885.1"/>
    </source>
</evidence>
<name>A0A1V4J4H5_PATFA</name>
<sequence length="73" mass="8320">MHINTSGVPATLPLNPQSLINCQDFLMRKIIIVPETNVLNSLYDQEREFHLQQACCLICKLNVIFFFPEEAVG</sequence>
<comment type="caution">
    <text evidence="1">The sequence shown here is derived from an EMBL/GenBank/DDBJ whole genome shotgun (WGS) entry which is preliminary data.</text>
</comment>
<proteinExistence type="predicted"/>
<organism evidence="1 2">
    <name type="scientific">Patagioenas fasciata monilis</name>
    <dbReference type="NCBI Taxonomy" id="372326"/>
    <lineage>
        <taxon>Eukaryota</taxon>
        <taxon>Metazoa</taxon>
        <taxon>Chordata</taxon>
        <taxon>Craniata</taxon>
        <taxon>Vertebrata</taxon>
        <taxon>Euteleostomi</taxon>
        <taxon>Archelosauria</taxon>
        <taxon>Archosauria</taxon>
        <taxon>Dinosauria</taxon>
        <taxon>Saurischia</taxon>
        <taxon>Theropoda</taxon>
        <taxon>Coelurosauria</taxon>
        <taxon>Aves</taxon>
        <taxon>Neognathae</taxon>
        <taxon>Neoaves</taxon>
        <taxon>Columbimorphae</taxon>
        <taxon>Columbiformes</taxon>
        <taxon>Columbidae</taxon>
        <taxon>Patagioenas</taxon>
    </lineage>
</organism>
<keyword evidence="2" id="KW-1185">Reference proteome</keyword>
<reference evidence="1 2" key="1">
    <citation type="submission" date="2016-02" db="EMBL/GenBank/DDBJ databases">
        <title>Band-tailed pigeon sequencing and assembly.</title>
        <authorList>
            <person name="Soares A.E."/>
            <person name="Novak B.J."/>
            <person name="Rice E.S."/>
            <person name="O'Connell B."/>
            <person name="Chang D."/>
            <person name="Weber S."/>
            <person name="Shapiro B."/>
        </authorList>
    </citation>
    <scope>NUCLEOTIDE SEQUENCE [LARGE SCALE GENOMIC DNA]</scope>
    <source>
        <strain evidence="1">BTP2013</strain>
        <tissue evidence="1">Blood</tissue>
    </source>
</reference>
<dbReference type="AlphaFoldDB" id="A0A1V4J4H5"/>
<dbReference type="Proteomes" id="UP000190648">
    <property type="component" value="Unassembled WGS sequence"/>
</dbReference>
<protein>
    <submittedName>
        <fullName evidence="1">Uncharacterized protein</fullName>
    </submittedName>
</protein>
<evidence type="ECO:0000313" key="2">
    <source>
        <dbReference type="Proteomes" id="UP000190648"/>
    </source>
</evidence>
<gene>
    <name evidence="1" type="ORF">AV530_016853</name>
</gene>